<dbReference type="RefSeq" id="WP_117450793.1">
    <property type="nucleotide sequence ID" value="NZ_CABJDD010000003.1"/>
</dbReference>
<accession>A0AA41FE02</accession>
<protein>
    <recommendedName>
        <fullName evidence="6">O-antigen ligase-related domain-containing protein</fullName>
    </recommendedName>
</protein>
<feature type="transmembrane region" description="Helical" evidence="5">
    <location>
        <begin position="131"/>
        <end position="151"/>
    </location>
</feature>
<dbReference type="PANTHER" id="PTHR37422:SF23">
    <property type="entry name" value="TEICHURONIC ACID BIOSYNTHESIS PROTEIN TUAE"/>
    <property type="match status" value="1"/>
</dbReference>
<gene>
    <name evidence="7" type="ORF">GPL26_09950</name>
</gene>
<dbReference type="Pfam" id="PF04932">
    <property type="entry name" value="Wzy_C"/>
    <property type="match status" value="1"/>
</dbReference>
<dbReference type="InterPro" id="IPR007016">
    <property type="entry name" value="O-antigen_ligase-rel_domated"/>
</dbReference>
<feature type="transmembrane region" description="Helical" evidence="5">
    <location>
        <begin position="71"/>
        <end position="87"/>
    </location>
</feature>
<feature type="transmembrane region" description="Helical" evidence="5">
    <location>
        <begin position="408"/>
        <end position="427"/>
    </location>
</feature>
<evidence type="ECO:0000256" key="4">
    <source>
        <dbReference type="ARBA" id="ARBA00023136"/>
    </source>
</evidence>
<organism evidence="7 8">
    <name type="scientific">Enterocloster citroniae</name>
    <dbReference type="NCBI Taxonomy" id="358743"/>
    <lineage>
        <taxon>Bacteria</taxon>
        <taxon>Bacillati</taxon>
        <taxon>Bacillota</taxon>
        <taxon>Clostridia</taxon>
        <taxon>Lachnospirales</taxon>
        <taxon>Lachnospiraceae</taxon>
        <taxon>Enterocloster</taxon>
    </lineage>
</organism>
<keyword evidence="2 5" id="KW-0812">Transmembrane</keyword>
<feature type="transmembrane region" description="Helical" evidence="5">
    <location>
        <begin position="338"/>
        <end position="363"/>
    </location>
</feature>
<evidence type="ECO:0000256" key="1">
    <source>
        <dbReference type="ARBA" id="ARBA00004141"/>
    </source>
</evidence>
<feature type="transmembrane region" description="Helical" evidence="5">
    <location>
        <begin position="171"/>
        <end position="194"/>
    </location>
</feature>
<feature type="transmembrane region" description="Helical" evidence="5">
    <location>
        <begin position="383"/>
        <end position="402"/>
    </location>
</feature>
<dbReference type="PANTHER" id="PTHR37422">
    <property type="entry name" value="TEICHURONIC ACID BIOSYNTHESIS PROTEIN TUAE"/>
    <property type="match status" value="1"/>
</dbReference>
<comment type="subcellular location">
    <subcellularLocation>
        <location evidence="1">Membrane</location>
        <topology evidence="1">Multi-pass membrane protein</topology>
    </subcellularLocation>
</comment>
<dbReference type="EMBL" id="WQPS01000012">
    <property type="protein sequence ID" value="MBT9809962.1"/>
    <property type="molecule type" value="Genomic_DNA"/>
</dbReference>
<feature type="transmembrane region" description="Helical" evidence="5">
    <location>
        <begin position="93"/>
        <end position="111"/>
    </location>
</feature>
<feature type="transmembrane region" description="Helical" evidence="5">
    <location>
        <begin position="20"/>
        <end position="36"/>
    </location>
</feature>
<dbReference type="GO" id="GO:0016020">
    <property type="term" value="C:membrane"/>
    <property type="evidence" value="ECO:0007669"/>
    <property type="project" value="UniProtKB-SubCell"/>
</dbReference>
<feature type="transmembrane region" description="Helical" evidence="5">
    <location>
        <begin position="248"/>
        <end position="269"/>
    </location>
</feature>
<dbReference type="AlphaFoldDB" id="A0AA41FE02"/>
<evidence type="ECO:0000259" key="6">
    <source>
        <dbReference type="Pfam" id="PF04932"/>
    </source>
</evidence>
<keyword evidence="3 5" id="KW-1133">Transmembrane helix</keyword>
<keyword evidence="4 5" id="KW-0472">Membrane</keyword>
<evidence type="ECO:0000256" key="2">
    <source>
        <dbReference type="ARBA" id="ARBA00022692"/>
    </source>
</evidence>
<feature type="transmembrane region" description="Helical" evidence="5">
    <location>
        <begin position="201"/>
        <end position="218"/>
    </location>
</feature>
<proteinExistence type="predicted"/>
<dbReference type="Proteomes" id="UP000708338">
    <property type="component" value="Unassembled WGS sequence"/>
</dbReference>
<feature type="transmembrane region" description="Helical" evidence="5">
    <location>
        <begin position="42"/>
        <end position="59"/>
    </location>
</feature>
<evidence type="ECO:0000313" key="7">
    <source>
        <dbReference type="EMBL" id="MBT9809962.1"/>
    </source>
</evidence>
<evidence type="ECO:0000313" key="8">
    <source>
        <dbReference type="Proteomes" id="UP000708338"/>
    </source>
</evidence>
<feature type="domain" description="O-antigen ligase-related" evidence="6">
    <location>
        <begin position="208"/>
        <end position="354"/>
    </location>
</feature>
<sequence length="440" mass="50893">MNRKTIRTDRKGNGKAFKSMAMGLIVLLTFLVQLFNNILQSISIFLILLLFFTSIYVFSQRYLKVYTEISFNWLWYIALLGLLISYIPSKPYISVYADLLVFICGVLVISFSGSSPNIYGFSMKIIRIMSLFYAISIWVQVIFPPIYNIYLSILTEKDRASIVKLRNLQGMFTGFSTNCGFTAAHLTIGIICVVTMMKTKNKKDIAVIGFLIISLFMTGKRSTVLFLLIVMIFLYLFIARNREKIKRYAVIFCIAVAILMAYFLFGGILSNVPAFSRIIKSIDGLLLGEDISSNRLLYYGYAWSLFQKKPWLGIGWGNYRNLTLGNITWVNTVEVHNIYLQMLTEMGIVGFICMMIPMITVWIKTREYFSTIKFVKEDFDYRWKQLLMFSLAYQTFFLLQGITENPLYDINFLLMYLFCCSIPATYYRHMKHPGAAKNKQ</sequence>
<reference evidence="7" key="1">
    <citation type="journal article" date="2021" name="Gut Microbes">
        <title>A synthetic consortium of 100 gut commensals modulates the composition and function in a colon model of the microbiome of elderly subjects.</title>
        <authorList>
            <person name="Perez M."/>
            <person name="Ntemiri A."/>
            <person name="Tan H."/>
            <person name="Harris H.M.B."/>
            <person name="Roager H.M."/>
            <person name="Ribiere C."/>
            <person name="O'Toole P.W."/>
        </authorList>
    </citation>
    <scope>NUCLEOTIDE SEQUENCE</scope>
    <source>
        <strain evidence="7">MCC335</strain>
    </source>
</reference>
<comment type="caution">
    <text evidence="7">The sequence shown here is derived from an EMBL/GenBank/DDBJ whole genome shotgun (WGS) entry which is preliminary data.</text>
</comment>
<name>A0AA41FE02_9FIRM</name>
<evidence type="ECO:0000256" key="5">
    <source>
        <dbReference type="SAM" id="Phobius"/>
    </source>
</evidence>
<evidence type="ECO:0000256" key="3">
    <source>
        <dbReference type="ARBA" id="ARBA00022989"/>
    </source>
</evidence>
<dbReference type="InterPro" id="IPR051533">
    <property type="entry name" value="WaaL-like"/>
</dbReference>
<feature type="transmembrane region" description="Helical" evidence="5">
    <location>
        <begin position="224"/>
        <end position="241"/>
    </location>
</feature>